<evidence type="ECO:0000313" key="5">
    <source>
        <dbReference type="EMBL" id="OSM05305.1"/>
    </source>
</evidence>
<dbReference type="SUPFAM" id="SSF53335">
    <property type="entry name" value="S-adenosyl-L-methionine-dependent methyltransferases"/>
    <property type="match status" value="1"/>
</dbReference>
<keyword evidence="3" id="KW-1133">Transmembrane helix</keyword>
<dbReference type="InterPro" id="IPR036291">
    <property type="entry name" value="NAD(P)-bd_dom_sf"/>
</dbReference>
<dbReference type="AlphaFoldDB" id="A0A1Y2K946"/>
<accession>A0A1Y2K946</accession>
<feature type="transmembrane region" description="Helical" evidence="3">
    <location>
        <begin position="37"/>
        <end position="59"/>
    </location>
</feature>
<evidence type="ECO:0000313" key="6">
    <source>
        <dbReference type="Proteomes" id="UP000194003"/>
    </source>
</evidence>
<comment type="caution">
    <text evidence="5">The sequence shown here is derived from an EMBL/GenBank/DDBJ whole genome shotgun (WGS) entry which is preliminary data.</text>
</comment>
<dbReference type="STRING" id="1434232.MAIT1_03477"/>
<dbReference type="CDD" id="cd05237">
    <property type="entry name" value="UDP_invert_4-6DH_SDR_e"/>
    <property type="match status" value="1"/>
</dbReference>
<dbReference type="InterPro" id="IPR003869">
    <property type="entry name" value="Polysac_CapD-like"/>
</dbReference>
<evidence type="ECO:0000259" key="4">
    <source>
        <dbReference type="Pfam" id="PF02719"/>
    </source>
</evidence>
<evidence type="ECO:0000256" key="2">
    <source>
        <dbReference type="SAM" id="MobiDB-lite"/>
    </source>
</evidence>
<feature type="transmembrane region" description="Helical" evidence="3">
    <location>
        <begin position="71"/>
        <end position="90"/>
    </location>
</feature>
<keyword evidence="3" id="KW-0472">Membrane</keyword>
<dbReference type="EMBL" id="LVJN01000018">
    <property type="protein sequence ID" value="OSM05305.1"/>
    <property type="molecule type" value="Genomic_DNA"/>
</dbReference>
<dbReference type="Pfam" id="PF13727">
    <property type="entry name" value="CoA_binding_3"/>
    <property type="match status" value="1"/>
</dbReference>
<evidence type="ECO:0000256" key="1">
    <source>
        <dbReference type="ARBA" id="ARBA00007430"/>
    </source>
</evidence>
<dbReference type="Pfam" id="PF02719">
    <property type="entry name" value="Polysacc_synt_2"/>
    <property type="match status" value="1"/>
</dbReference>
<dbReference type="PANTHER" id="PTHR43318:SF1">
    <property type="entry name" value="POLYSACCHARIDE BIOSYNTHESIS PROTEIN EPSC-RELATED"/>
    <property type="match status" value="1"/>
</dbReference>
<dbReference type="InterPro" id="IPR051203">
    <property type="entry name" value="Polysaccharide_Synthase-Rel"/>
</dbReference>
<dbReference type="PANTHER" id="PTHR43318">
    <property type="entry name" value="UDP-N-ACETYLGLUCOSAMINE 4,6-DEHYDRATASE"/>
    <property type="match status" value="1"/>
</dbReference>
<feature type="transmembrane region" description="Helical" evidence="3">
    <location>
        <begin position="6"/>
        <end position="25"/>
    </location>
</feature>
<dbReference type="Proteomes" id="UP000194003">
    <property type="component" value="Unassembled WGS sequence"/>
</dbReference>
<organism evidence="5 6">
    <name type="scientific">Magnetofaba australis IT-1</name>
    <dbReference type="NCBI Taxonomy" id="1434232"/>
    <lineage>
        <taxon>Bacteria</taxon>
        <taxon>Pseudomonadati</taxon>
        <taxon>Pseudomonadota</taxon>
        <taxon>Magnetococcia</taxon>
        <taxon>Magnetococcales</taxon>
        <taxon>Magnetococcaceae</taxon>
        <taxon>Magnetofaba</taxon>
    </lineage>
</organism>
<keyword evidence="3" id="KW-0812">Transmembrane</keyword>
<reference evidence="5 6" key="1">
    <citation type="journal article" date="2016" name="BMC Genomics">
        <title>Combined genomic and structural analyses of a cultured magnetotactic bacterium reveals its niche adaptation to a dynamic environment.</title>
        <authorList>
            <person name="Araujo A.C."/>
            <person name="Morillo V."/>
            <person name="Cypriano J."/>
            <person name="Teixeira L.C."/>
            <person name="Leao P."/>
            <person name="Lyra S."/>
            <person name="Almeida L.G."/>
            <person name="Bazylinski D.A."/>
            <person name="Vasconcellos A.T."/>
            <person name="Abreu F."/>
            <person name="Lins U."/>
        </authorList>
    </citation>
    <scope>NUCLEOTIDE SEQUENCE [LARGE SCALE GENOMIC DNA]</scope>
    <source>
        <strain evidence="5 6">IT-1</strain>
    </source>
</reference>
<dbReference type="Gene3D" id="3.40.50.720">
    <property type="entry name" value="NAD(P)-binding Rossmann-like Domain"/>
    <property type="match status" value="2"/>
</dbReference>
<keyword evidence="6" id="KW-1185">Reference proteome</keyword>
<dbReference type="SUPFAM" id="SSF51735">
    <property type="entry name" value="NAD(P)-binding Rossmann-fold domains"/>
    <property type="match status" value="1"/>
</dbReference>
<feature type="region of interest" description="Disordered" evidence="2">
    <location>
        <begin position="594"/>
        <end position="614"/>
    </location>
</feature>
<gene>
    <name evidence="5" type="primary">wbgZ</name>
    <name evidence="5" type="ORF">MAIT1_03477</name>
</gene>
<sequence length="614" mass="68573">MLWEARWIIVISLLFSVPIFVHFGLYRSVTRYLGYQAVYAVLKSVSAASLVTICVSWSVNELIQPRVWIVYWLMLLVLIGGSRMGARYLLRASEGSGKRIPVAIYGAGTAGAQLATALQHSTQYIPLVFIDDKPELQDHEMLGVRIHPFRDLDDLIERLGIQRIFLATPSASRAQRQEILSRLEHKHVEVQVMPDLMALASGRKRVDELTHVPIEDLLGRDPVPPKQALLDRCIKGKSVLVTGAGGSIGSELCRQILTLGPTRLVLFERSEYALYAIERELRAQLEKLEGEKPELMPILGSVDHRTRMQSVISTFGVQTIYHAAAYKHVPIVEANPIEGVMNNIFGTLYAAEAALAEGVETFVLVSTDKAVRPTNVMGATKRFAELILQALALSNPPTRFTMVRFGNVLASSGSVVPVFQEQIRRGGPVTVTDPDVVRYFMTIPEAAQLVIQAGSLGNGGDVFVLDMGKPVKILDLARRMIHFSGLTVRDDAHPMGDIEIAITGLRDGEKLYEELLIGDNIQRTEHKRIFRAQEQALEWPRMRELIHRFGEASHEFNYMEIRQILLESVEGYQPTGGIRDWVWIRRSDKHADLSQTELDQREQSAATPTTTSAT</sequence>
<dbReference type="InterPro" id="IPR029063">
    <property type="entry name" value="SAM-dependent_MTases_sf"/>
</dbReference>
<name>A0A1Y2K946_9PROT</name>
<feature type="domain" description="Polysaccharide biosynthesis protein CapD-like" evidence="4">
    <location>
        <begin position="239"/>
        <end position="533"/>
    </location>
</feature>
<proteinExistence type="inferred from homology"/>
<protein>
    <submittedName>
        <fullName evidence="5">Putative polysaccharide biosynthesis protein capd</fullName>
    </submittedName>
</protein>
<evidence type="ECO:0000256" key="3">
    <source>
        <dbReference type="SAM" id="Phobius"/>
    </source>
</evidence>
<comment type="similarity">
    <text evidence="1">Belongs to the polysaccharide synthase family.</text>
</comment>
<feature type="compositionally biased region" description="Low complexity" evidence="2">
    <location>
        <begin position="604"/>
        <end position="614"/>
    </location>
</feature>